<reference evidence="2 3" key="1">
    <citation type="submission" date="2010-12" db="EMBL/GenBank/DDBJ databases">
        <title>Complete sequence of Ethanoligenens harbinense YUAN-3.</title>
        <authorList>
            <person name="Lucas S."/>
            <person name="Copeland A."/>
            <person name="Lapidus A."/>
            <person name="Cheng J.-F."/>
            <person name="Bruce D."/>
            <person name="Goodwin L."/>
            <person name="Pitluck S."/>
            <person name="Chertkov O."/>
            <person name="Misra M."/>
            <person name="Detter J.C."/>
            <person name="Han C."/>
            <person name="Tapia R."/>
            <person name="Land M."/>
            <person name="Hauser L."/>
            <person name="Jeffries C."/>
            <person name="Kyrpides N."/>
            <person name="Ivanova N."/>
            <person name="Mikhailova N."/>
            <person name="Wang A."/>
            <person name="Mouttaki H."/>
            <person name="He Z."/>
            <person name="Zhou J."/>
            <person name="Hemme C.L."/>
            <person name="Woyke T."/>
        </authorList>
    </citation>
    <scope>NUCLEOTIDE SEQUENCE [LARGE SCALE GENOMIC DNA]</scope>
    <source>
        <strain evidence="3">DSM 18485 / JCM 12961 / CGMCC 1.5033 / YUAN-3</strain>
    </source>
</reference>
<organism evidence="2 3">
    <name type="scientific">Ethanoligenens harbinense (strain DSM 18485 / JCM 12961 / CGMCC 1.5033 / YUAN-3)</name>
    <dbReference type="NCBI Taxonomy" id="663278"/>
    <lineage>
        <taxon>Bacteria</taxon>
        <taxon>Bacillati</taxon>
        <taxon>Bacillota</taxon>
        <taxon>Clostridia</taxon>
        <taxon>Eubacteriales</taxon>
        <taxon>Oscillospiraceae</taxon>
        <taxon>Ethanoligenens</taxon>
    </lineage>
</organism>
<dbReference type="InterPro" id="IPR052159">
    <property type="entry name" value="Competence_DNA_uptake"/>
</dbReference>
<dbReference type="HOGENOM" id="CLU_010363_0_3_9"/>
<dbReference type="Pfam" id="PF00753">
    <property type="entry name" value="Lactamase_B"/>
    <property type="match status" value="1"/>
</dbReference>
<dbReference type="RefSeq" id="WP_013486086.1">
    <property type="nucleotide sequence ID" value="NC_014828.1"/>
</dbReference>
<dbReference type="Gene3D" id="3.60.15.10">
    <property type="entry name" value="Ribonuclease Z/Hydroxyacylglutathione hydrolase-like"/>
    <property type="match status" value="1"/>
</dbReference>
<evidence type="ECO:0000313" key="3">
    <source>
        <dbReference type="Proteomes" id="UP000001551"/>
    </source>
</evidence>
<sequence>MKLYFINVGYGDSILIEGGENQKHFCMLIDGGSGQHLAYAKPMRTRSADFLKEIGIKKIDILIITHLHEDHVGGLIDVIDRFPVGELWCNCLLPREVLEAAQDFPDAGSGQEEQLHALYGYLHICSALGATARLREITAMSAPLYEDNGFSISCIGPEKDILHTQKEQIRAFFEEPSPRKRTLLLRQLFTLTNRTSLVLKLICCGRTVLLGADTDAECWDRLLRQKVDLKADVLKLPHHGRSDGITTAAARVIAPDIVVVSAPNDQADGCLSPNALGCFDRFSTKFFVTDGADLPPFLHALPHRAIVLNLALGKLDITYV</sequence>
<dbReference type="eggNOG" id="COG2333">
    <property type="taxonomic scope" value="Bacteria"/>
</dbReference>
<evidence type="ECO:0000313" key="2">
    <source>
        <dbReference type="EMBL" id="ADU27738.1"/>
    </source>
</evidence>
<dbReference type="Proteomes" id="UP000001551">
    <property type="component" value="Chromosome"/>
</dbReference>
<protein>
    <recommendedName>
        <fullName evidence="1">Metallo-beta-lactamase domain-containing protein</fullName>
    </recommendedName>
</protein>
<keyword evidence="3" id="KW-1185">Reference proteome</keyword>
<dbReference type="PANTHER" id="PTHR30619">
    <property type="entry name" value="DNA INTERNALIZATION/COMPETENCE PROTEIN COMEC/REC2"/>
    <property type="match status" value="1"/>
</dbReference>
<name>E6U4D1_ETHHY</name>
<dbReference type="CDD" id="cd07731">
    <property type="entry name" value="ComA-like_MBL-fold"/>
    <property type="match status" value="1"/>
</dbReference>
<dbReference type="EMBL" id="CP002400">
    <property type="protein sequence ID" value="ADU27738.1"/>
    <property type="molecule type" value="Genomic_DNA"/>
</dbReference>
<evidence type="ECO:0000259" key="1">
    <source>
        <dbReference type="Pfam" id="PF00753"/>
    </source>
</evidence>
<dbReference type="KEGG" id="eha:Ethha_2223"/>
<dbReference type="AlphaFoldDB" id="E6U4D1"/>
<dbReference type="InterPro" id="IPR036866">
    <property type="entry name" value="RibonucZ/Hydroxyglut_hydro"/>
</dbReference>
<gene>
    <name evidence="2" type="ordered locus">Ethha_2223</name>
</gene>
<dbReference type="SUPFAM" id="SSF56281">
    <property type="entry name" value="Metallo-hydrolase/oxidoreductase"/>
    <property type="match status" value="1"/>
</dbReference>
<feature type="domain" description="Metallo-beta-lactamase" evidence="1">
    <location>
        <begin position="8"/>
        <end position="88"/>
    </location>
</feature>
<dbReference type="PANTHER" id="PTHR30619:SF1">
    <property type="entry name" value="RECOMBINATION PROTEIN 2"/>
    <property type="match status" value="1"/>
</dbReference>
<accession>E6U4D1</accession>
<proteinExistence type="predicted"/>
<dbReference type="InterPro" id="IPR001279">
    <property type="entry name" value="Metallo-B-lactamas"/>
</dbReference>
<dbReference type="STRING" id="663278.Ethha_2223"/>
<dbReference type="InterPro" id="IPR035681">
    <property type="entry name" value="ComA-like_MBL"/>
</dbReference>